<keyword evidence="1 3" id="KW-0378">Hydrolase</keyword>
<dbReference type="EC" id="3.-.-.-" evidence="3"/>
<accession>A0ABV6YXU0</accession>
<dbReference type="GO" id="GO:0016787">
    <property type="term" value="F:hydrolase activity"/>
    <property type="evidence" value="ECO:0007669"/>
    <property type="project" value="UniProtKB-KW"/>
</dbReference>
<feature type="domain" description="Beta-lactamase-related" evidence="2">
    <location>
        <begin position="7"/>
        <end position="352"/>
    </location>
</feature>
<organism evidence="3 4">
    <name type="scientific">candidate division CSSED10-310 bacterium</name>
    <dbReference type="NCBI Taxonomy" id="2855610"/>
    <lineage>
        <taxon>Bacteria</taxon>
        <taxon>Bacteria division CSSED10-310</taxon>
    </lineage>
</organism>
<dbReference type="InterPro" id="IPR001466">
    <property type="entry name" value="Beta-lactam-related"/>
</dbReference>
<name>A0ABV6YXU0_UNCC1</name>
<evidence type="ECO:0000256" key="1">
    <source>
        <dbReference type="ARBA" id="ARBA00022801"/>
    </source>
</evidence>
<evidence type="ECO:0000313" key="4">
    <source>
        <dbReference type="Proteomes" id="UP001594351"/>
    </source>
</evidence>
<dbReference type="SUPFAM" id="SSF56601">
    <property type="entry name" value="beta-lactamase/transpeptidase-like"/>
    <property type="match status" value="1"/>
</dbReference>
<dbReference type="Proteomes" id="UP001594351">
    <property type="component" value="Unassembled WGS sequence"/>
</dbReference>
<dbReference type="Pfam" id="PF00144">
    <property type="entry name" value="Beta-lactamase"/>
    <property type="match status" value="1"/>
</dbReference>
<dbReference type="InterPro" id="IPR012338">
    <property type="entry name" value="Beta-lactam/transpept-like"/>
</dbReference>
<sequence length="367" mass="40917">MSEIRVLLDEEVAAGNIPGYSYGIYGPERILESGFGGLAQKLDGVRLIQENTLYDVASLTKPIVTATSFLLLKDTLSLDLELTLNHIFGADCPEPKKSITLFDLLAHRSGYPAWEPLYLKGRTHAEILSYLLERPLVYKPGKQGIYSCLGYILLGFIFPRLSGQALDTFAQQNIFQPLQMSASNFRPAPDLKSRIAGTEMGNEYERKMIEELNGQSHSLRDYLICGEVHDGNAFFLGGVAGNAGLFSTVEDVGNFSRMLVGQGVFETIRFLSPEAFQLLLTCHSYNDLDRFGLGWHLFSEGWSGSQTLSPTSFGHTGFTGCALWVDPQRNLAFVLLTNRVHPRTDNDEIRKIRKQFINLSIKKHGQL</sequence>
<dbReference type="PANTHER" id="PTHR43283">
    <property type="entry name" value="BETA-LACTAMASE-RELATED"/>
    <property type="match status" value="1"/>
</dbReference>
<proteinExistence type="predicted"/>
<dbReference type="InterPro" id="IPR050789">
    <property type="entry name" value="Diverse_Enzym_Activities"/>
</dbReference>
<evidence type="ECO:0000259" key="2">
    <source>
        <dbReference type="Pfam" id="PF00144"/>
    </source>
</evidence>
<evidence type="ECO:0000313" key="3">
    <source>
        <dbReference type="EMBL" id="MFC1850888.1"/>
    </source>
</evidence>
<dbReference type="EMBL" id="JBHPBY010000132">
    <property type="protein sequence ID" value="MFC1850888.1"/>
    <property type="molecule type" value="Genomic_DNA"/>
</dbReference>
<gene>
    <name evidence="3" type="ORF">ACFL27_11900</name>
</gene>
<protein>
    <submittedName>
        <fullName evidence="3">Serine hydrolase domain-containing protein</fullName>
        <ecNumber evidence="3">3.-.-.-</ecNumber>
    </submittedName>
</protein>
<comment type="caution">
    <text evidence="3">The sequence shown here is derived from an EMBL/GenBank/DDBJ whole genome shotgun (WGS) entry which is preliminary data.</text>
</comment>
<dbReference type="PANTHER" id="PTHR43283:SF11">
    <property type="entry name" value="BETA-LACTAMASE-RELATED DOMAIN-CONTAINING PROTEIN"/>
    <property type="match status" value="1"/>
</dbReference>
<keyword evidence="4" id="KW-1185">Reference proteome</keyword>
<reference evidence="3 4" key="1">
    <citation type="submission" date="2024-09" db="EMBL/GenBank/DDBJ databases">
        <title>Laminarin stimulates single cell rates of sulfate reduction while oxygen inhibits transcriptomic activity in coastal marine sediment.</title>
        <authorList>
            <person name="Lindsay M."/>
            <person name="Orcutt B."/>
            <person name="Emerson D."/>
            <person name="Stepanauskas R."/>
            <person name="D'Angelo T."/>
        </authorList>
    </citation>
    <scope>NUCLEOTIDE SEQUENCE [LARGE SCALE GENOMIC DNA]</scope>
    <source>
        <strain evidence="3">SAG AM-311-K15</strain>
    </source>
</reference>
<dbReference type="Gene3D" id="3.40.710.10">
    <property type="entry name" value="DD-peptidase/beta-lactamase superfamily"/>
    <property type="match status" value="1"/>
</dbReference>